<evidence type="ECO:0000256" key="1">
    <source>
        <dbReference type="SAM" id="MobiDB-lite"/>
    </source>
</evidence>
<gene>
    <name evidence="2" type="ORF">RRG08_016646</name>
</gene>
<protein>
    <submittedName>
        <fullName evidence="2">Uncharacterized protein</fullName>
    </submittedName>
</protein>
<dbReference type="EMBL" id="JAWDGP010004877">
    <property type="protein sequence ID" value="KAK3761502.1"/>
    <property type="molecule type" value="Genomic_DNA"/>
</dbReference>
<name>A0AAE0Z445_9GAST</name>
<feature type="region of interest" description="Disordered" evidence="1">
    <location>
        <begin position="1"/>
        <end position="44"/>
    </location>
</feature>
<reference evidence="2" key="1">
    <citation type="journal article" date="2023" name="G3 (Bethesda)">
        <title>A reference genome for the long-term kleptoplast-retaining sea slug Elysia crispata morphotype clarki.</title>
        <authorList>
            <person name="Eastman K.E."/>
            <person name="Pendleton A.L."/>
            <person name="Shaikh M.A."/>
            <person name="Suttiyut T."/>
            <person name="Ogas R."/>
            <person name="Tomko P."/>
            <person name="Gavelis G."/>
            <person name="Widhalm J.R."/>
            <person name="Wisecaver J.H."/>
        </authorList>
    </citation>
    <scope>NUCLEOTIDE SEQUENCE</scope>
    <source>
        <strain evidence="2">ECLA1</strain>
    </source>
</reference>
<dbReference type="Proteomes" id="UP001283361">
    <property type="component" value="Unassembled WGS sequence"/>
</dbReference>
<keyword evidence="3" id="KW-1185">Reference proteome</keyword>
<feature type="compositionally biased region" description="Polar residues" evidence="1">
    <location>
        <begin position="1"/>
        <end position="13"/>
    </location>
</feature>
<comment type="caution">
    <text evidence="2">The sequence shown here is derived from an EMBL/GenBank/DDBJ whole genome shotgun (WGS) entry which is preliminary data.</text>
</comment>
<sequence length="75" mass="8702">MIPHNHLQNQQYEGHQHHHLQQSHLHMQSLTSPQSQPQYSGGNQQTWIPVVQSLFANANRHAMNMDSNHPPNKNH</sequence>
<organism evidence="2 3">
    <name type="scientific">Elysia crispata</name>
    <name type="common">lettuce slug</name>
    <dbReference type="NCBI Taxonomy" id="231223"/>
    <lineage>
        <taxon>Eukaryota</taxon>
        <taxon>Metazoa</taxon>
        <taxon>Spiralia</taxon>
        <taxon>Lophotrochozoa</taxon>
        <taxon>Mollusca</taxon>
        <taxon>Gastropoda</taxon>
        <taxon>Heterobranchia</taxon>
        <taxon>Euthyneura</taxon>
        <taxon>Panpulmonata</taxon>
        <taxon>Sacoglossa</taxon>
        <taxon>Placobranchoidea</taxon>
        <taxon>Plakobranchidae</taxon>
        <taxon>Elysia</taxon>
    </lineage>
</organism>
<accession>A0AAE0Z445</accession>
<proteinExistence type="predicted"/>
<feature type="compositionally biased region" description="Low complexity" evidence="1">
    <location>
        <begin position="22"/>
        <end position="32"/>
    </location>
</feature>
<feature type="compositionally biased region" description="Polar residues" evidence="1">
    <location>
        <begin position="33"/>
        <end position="44"/>
    </location>
</feature>
<evidence type="ECO:0000313" key="2">
    <source>
        <dbReference type="EMBL" id="KAK3761502.1"/>
    </source>
</evidence>
<evidence type="ECO:0000313" key="3">
    <source>
        <dbReference type="Proteomes" id="UP001283361"/>
    </source>
</evidence>
<dbReference type="AlphaFoldDB" id="A0AAE0Z445"/>